<protein>
    <submittedName>
        <fullName evidence="2">Uncharacterized protein</fullName>
    </submittedName>
</protein>
<dbReference type="Gene3D" id="1.20.1270.90">
    <property type="entry name" value="AF1782-like"/>
    <property type="match status" value="3"/>
</dbReference>
<dbReference type="Proteomes" id="UP000003793">
    <property type="component" value="Unassembled WGS sequence"/>
</dbReference>
<dbReference type="HOGENOM" id="CLU_303793_0_0_9"/>
<proteinExistence type="predicted"/>
<reference evidence="2 3" key="1">
    <citation type="submission" date="2009-02" db="EMBL/GenBank/DDBJ databases">
        <authorList>
            <person name="Fulton L."/>
            <person name="Clifton S."/>
            <person name="Fulton B."/>
            <person name="Xu J."/>
            <person name="Minx P."/>
            <person name="Pepin K.H."/>
            <person name="Johnson M."/>
            <person name="Bhonagiri V."/>
            <person name="Nash W.E."/>
            <person name="Mardis E.R."/>
            <person name="Wilson R.K."/>
        </authorList>
    </citation>
    <scope>NUCLEOTIDE SEQUENCE [LARGE SCALE GENOMIC DNA]</scope>
    <source>
        <strain evidence="2 3">ATCC 27758</strain>
    </source>
</reference>
<evidence type="ECO:0000313" key="3">
    <source>
        <dbReference type="Proteomes" id="UP000003793"/>
    </source>
</evidence>
<dbReference type="Gene3D" id="1.20.1270.70">
    <property type="entry name" value="Designed single chain three-helix bundle"/>
    <property type="match status" value="2"/>
</dbReference>
<evidence type="ECO:0000313" key="2">
    <source>
        <dbReference type="EMBL" id="EEG88474.1"/>
    </source>
</evidence>
<comment type="caution">
    <text evidence="2">The sequence shown here is derived from an EMBL/GenBank/DDBJ whole genome shotgun (WGS) entry which is preliminary data.</text>
</comment>
<feature type="coiled-coil region" evidence="1">
    <location>
        <begin position="325"/>
        <end position="359"/>
    </location>
</feature>
<sequence>MFRIRKKIEYTVNSSIQTETVNGKTATGLEELQFVLIPEDEYVDKTGLEEVIQKAGSVEEEYKYTEETYKAYQQVLAEAQKVFSDVDASKEDVQKVTSKLEKSLSELKKADKLTTLKVIVRDANGNLFTRPFKFQYTSDKEGYNSYSDAYTGIMYLPASAAWKEGETWKLFPCYQELYSADPVINFTVGKENGKSYFKEINGETVGVDYEKEITVTWTGIETPGFEPRTPDNTVLKEVIEQMKAYTSEVYTPASFEALTQAINKSEETAGKADATQEDYNAAVAELKKAAADLKMEANKVALGKEIAYKTSYSQANYTTATWKVYKEALENAETVNADANASQEQVDAALQLLKDAESQLKWRADNSKLKENLQKAKDLNEDDYQSGWDALQNAIKTAEDVVANADATKAEIDSAKAELEKAMEDLVEKPTEVDYSCYQGVFRAKVMDEDGNPLKGVKFNAVIDGTVDDYPMVSDSNGIISYNVTGIYNGGKTTHIVLADTADYETEDDHYFTASGSGWVGTIDAIDGIPYISGIKLTYTLKKKSGGDTPAPEPGNKVLSDETTFRAKIIDEAGKAVDGVEFDITPDDPLVDTYHATSKNGVIEQKVGNVDFMVTFTVKLAEGQKDAEGELYVCADRHTYKTNGNYVIAPKITEIDGKALAEAGEITFVLKKDGGNTPIPEPEDKVLSDTTTFRAKVVDETGKSVDGVEFEIIDKASLDAEPITVKSANGKIEHQINASTDIQKTYTVGMKENADWKCEDTHSFKTGGYYGFGNATITSIDDTALAEAGEITFVLKKDGGSTPEPVKADKTKLKEAVEIAGLKKEADYTPESWSEYQKAVGEAQKILDKEDATQEEVDAQIEALKAAVEKLVEIKKPVVTDKNTIRIKVVNEAGEAVNDSIAFKVIPDTGYPFNLYASKGVVEYPVSDGDYGTNLMTVQLKNESVQLDGKEYIVVPEKHEFTIQSSTLGTLVTKVDGKM</sequence>
<gene>
    <name evidence="2" type="ORF">COPCOM_03179</name>
</gene>
<keyword evidence="1" id="KW-0175">Coiled coil</keyword>
<dbReference type="Pfam" id="PF07554">
    <property type="entry name" value="FIVAR"/>
    <property type="match status" value="4"/>
</dbReference>
<dbReference type="AlphaFoldDB" id="C0BDC8"/>
<evidence type="ECO:0000256" key="1">
    <source>
        <dbReference type="SAM" id="Coils"/>
    </source>
</evidence>
<organism evidence="2 3">
    <name type="scientific">Coprococcus comes ATCC 27758</name>
    <dbReference type="NCBI Taxonomy" id="470146"/>
    <lineage>
        <taxon>Bacteria</taxon>
        <taxon>Bacillati</taxon>
        <taxon>Bacillota</taxon>
        <taxon>Clostridia</taxon>
        <taxon>Lachnospirales</taxon>
        <taxon>Lachnospiraceae</taxon>
        <taxon>Coprococcus</taxon>
    </lineage>
</organism>
<dbReference type="EMBL" id="ABVR01000043">
    <property type="protein sequence ID" value="EEG88474.1"/>
    <property type="molecule type" value="Genomic_DNA"/>
</dbReference>
<name>C0BDC8_9FIRM</name>
<feature type="coiled-coil region" evidence="1">
    <location>
        <begin position="398"/>
        <end position="429"/>
    </location>
</feature>
<reference evidence="2 3" key="2">
    <citation type="submission" date="2009-03" db="EMBL/GenBank/DDBJ databases">
        <title>Draft genome sequence of Coprococcus comes (ATCC 27758).</title>
        <authorList>
            <person name="Sudarsanam P."/>
            <person name="Ley R."/>
            <person name="Guruge J."/>
            <person name="Turnbaugh P.J."/>
            <person name="Mahowald M."/>
            <person name="Liep D."/>
            <person name="Gordon J."/>
        </authorList>
    </citation>
    <scope>NUCLEOTIDE SEQUENCE [LARGE SCALE GENOMIC DNA]</scope>
    <source>
        <strain evidence="2 3">ATCC 27758</strain>
    </source>
</reference>
<accession>C0BDC8</accession>
<feature type="coiled-coil region" evidence="1">
    <location>
        <begin position="847"/>
        <end position="874"/>
    </location>
</feature>